<name>A0A3N4HX12_ASCIM</name>
<protein>
    <submittedName>
        <fullName evidence="1">Uncharacterized protein</fullName>
    </submittedName>
</protein>
<organism evidence="1 2">
    <name type="scientific">Ascobolus immersus RN42</name>
    <dbReference type="NCBI Taxonomy" id="1160509"/>
    <lineage>
        <taxon>Eukaryota</taxon>
        <taxon>Fungi</taxon>
        <taxon>Dikarya</taxon>
        <taxon>Ascomycota</taxon>
        <taxon>Pezizomycotina</taxon>
        <taxon>Pezizomycetes</taxon>
        <taxon>Pezizales</taxon>
        <taxon>Ascobolaceae</taxon>
        <taxon>Ascobolus</taxon>
    </lineage>
</organism>
<evidence type="ECO:0000313" key="1">
    <source>
        <dbReference type="EMBL" id="RPA77048.1"/>
    </source>
</evidence>
<reference evidence="1 2" key="1">
    <citation type="journal article" date="2018" name="Nat. Ecol. Evol.">
        <title>Pezizomycetes genomes reveal the molecular basis of ectomycorrhizal truffle lifestyle.</title>
        <authorList>
            <person name="Murat C."/>
            <person name="Payen T."/>
            <person name="Noel B."/>
            <person name="Kuo A."/>
            <person name="Morin E."/>
            <person name="Chen J."/>
            <person name="Kohler A."/>
            <person name="Krizsan K."/>
            <person name="Balestrini R."/>
            <person name="Da Silva C."/>
            <person name="Montanini B."/>
            <person name="Hainaut M."/>
            <person name="Levati E."/>
            <person name="Barry K.W."/>
            <person name="Belfiori B."/>
            <person name="Cichocki N."/>
            <person name="Clum A."/>
            <person name="Dockter R.B."/>
            <person name="Fauchery L."/>
            <person name="Guy J."/>
            <person name="Iotti M."/>
            <person name="Le Tacon F."/>
            <person name="Lindquist E.A."/>
            <person name="Lipzen A."/>
            <person name="Malagnac F."/>
            <person name="Mello A."/>
            <person name="Molinier V."/>
            <person name="Miyauchi S."/>
            <person name="Poulain J."/>
            <person name="Riccioni C."/>
            <person name="Rubini A."/>
            <person name="Sitrit Y."/>
            <person name="Splivallo R."/>
            <person name="Traeger S."/>
            <person name="Wang M."/>
            <person name="Zifcakova L."/>
            <person name="Wipf D."/>
            <person name="Zambonelli A."/>
            <person name="Paolocci F."/>
            <person name="Nowrousian M."/>
            <person name="Ottonello S."/>
            <person name="Baldrian P."/>
            <person name="Spatafora J.W."/>
            <person name="Henrissat B."/>
            <person name="Nagy L.G."/>
            <person name="Aury J.M."/>
            <person name="Wincker P."/>
            <person name="Grigoriev I.V."/>
            <person name="Bonfante P."/>
            <person name="Martin F.M."/>
        </authorList>
    </citation>
    <scope>NUCLEOTIDE SEQUENCE [LARGE SCALE GENOMIC DNA]</scope>
    <source>
        <strain evidence="1 2">RN42</strain>
    </source>
</reference>
<feature type="non-terminal residue" evidence="1">
    <location>
        <position position="1"/>
    </location>
</feature>
<dbReference type="OrthoDB" id="3763505at2759"/>
<keyword evidence="2" id="KW-1185">Reference proteome</keyword>
<sequence>KIYGTKDSRVVTLHSTNLAIRSLRMGKRTGSRMFFSLWPYMKAKQACAYCPGLKIPTYPDRLCRVKHILAWNHSFGERALGVIIMIRSINSHSEDRNALGRKQK</sequence>
<dbReference type="EMBL" id="ML119733">
    <property type="protein sequence ID" value="RPA77048.1"/>
    <property type="molecule type" value="Genomic_DNA"/>
</dbReference>
<proteinExistence type="predicted"/>
<gene>
    <name evidence="1" type="ORF">BJ508DRAFT_213205</name>
</gene>
<dbReference type="AlphaFoldDB" id="A0A3N4HX12"/>
<dbReference type="Proteomes" id="UP000275078">
    <property type="component" value="Unassembled WGS sequence"/>
</dbReference>
<evidence type="ECO:0000313" key="2">
    <source>
        <dbReference type="Proteomes" id="UP000275078"/>
    </source>
</evidence>
<accession>A0A3N4HX12</accession>